<comment type="subcellular location">
    <subcellularLocation>
        <location evidence="4">Cytoplasm</location>
    </subcellularLocation>
</comment>
<evidence type="ECO:0000256" key="3">
    <source>
        <dbReference type="ARBA" id="ARBA00023096"/>
    </source>
</evidence>
<dbReference type="NCBIfam" id="TIGR00559">
    <property type="entry name" value="pdxJ"/>
    <property type="match status" value="1"/>
</dbReference>
<dbReference type="InterPro" id="IPR036130">
    <property type="entry name" value="Pyridoxine-5'_phos_synth"/>
</dbReference>
<feature type="binding site" evidence="4">
    <location>
        <begin position="216"/>
        <end position="217"/>
    </location>
    <ligand>
        <name>3-amino-2-oxopropyl phosphate</name>
        <dbReference type="ChEBI" id="CHEBI:57279"/>
    </ligand>
</feature>
<dbReference type="GO" id="GO:0005829">
    <property type="term" value="C:cytosol"/>
    <property type="evidence" value="ECO:0007669"/>
    <property type="project" value="TreeGrafter"/>
</dbReference>
<dbReference type="GO" id="GO:0008615">
    <property type="term" value="P:pyridoxine biosynthetic process"/>
    <property type="evidence" value="ECO:0007669"/>
    <property type="project" value="UniProtKB-UniRule"/>
</dbReference>
<comment type="similarity">
    <text evidence="4">Belongs to the PNP synthase family.</text>
</comment>
<feature type="binding site" evidence="4">
    <location>
        <position position="50"/>
    </location>
    <ligand>
        <name>1-deoxy-D-xylulose 5-phosphate</name>
        <dbReference type="ChEBI" id="CHEBI:57792"/>
    </ligand>
</feature>
<keyword evidence="2 4" id="KW-0808">Transferase</keyword>
<dbReference type="Gene3D" id="3.20.20.70">
    <property type="entry name" value="Aldolase class I"/>
    <property type="match status" value="1"/>
</dbReference>
<feature type="binding site" evidence="4">
    <location>
        <position position="18"/>
    </location>
    <ligand>
        <name>3-amino-2-oxopropyl phosphate</name>
        <dbReference type="ChEBI" id="CHEBI:57279"/>
    </ligand>
</feature>
<dbReference type="UniPathway" id="UPA00244">
    <property type="reaction ID" value="UER00313"/>
</dbReference>
<feature type="active site" description="Proton donor" evidence="4">
    <location>
        <position position="194"/>
    </location>
</feature>
<feature type="active site" description="Proton acceptor" evidence="4">
    <location>
        <position position="43"/>
    </location>
</feature>
<evidence type="ECO:0000256" key="2">
    <source>
        <dbReference type="ARBA" id="ARBA00022679"/>
    </source>
</evidence>
<evidence type="ECO:0000256" key="4">
    <source>
        <dbReference type="HAMAP-Rule" id="MF_00279"/>
    </source>
</evidence>
<reference evidence="6 7" key="1">
    <citation type="submission" date="2018-04" db="EMBL/GenBank/DDBJ databases">
        <title>Genomic Encyclopedia of Archaeal and Bacterial Type Strains, Phase II (KMG-II): from individual species to whole genera.</title>
        <authorList>
            <person name="Goeker M."/>
        </authorList>
    </citation>
    <scope>NUCLEOTIDE SEQUENCE [LARGE SCALE GENOMIC DNA]</scope>
    <source>
        <strain evidence="6 7">DSM 5822</strain>
    </source>
</reference>
<accession>A0A2T5J3B8</accession>
<dbReference type="Pfam" id="PF03740">
    <property type="entry name" value="PdxJ"/>
    <property type="match status" value="1"/>
</dbReference>
<comment type="function">
    <text evidence="4">Catalyzes the complicated ring closure reaction between the two acyclic compounds 1-deoxy-D-xylulose-5-phosphate (DXP) and 3-amino-2-oxopropyl phosphate (1-amino-acetone-3-phosphate or AAP) to form pyridoxine 5'-phosphate (PNP) and inorganic phosphate.</text>
</comment>
<evidence type="ECO:0000256" key="5">
    <source>
        <dbReference type="NCBIfam" id="TIGR00559"/>
    </source>
</evidence>
<dbReference type="Proteomes" id="UP000244223">
    <property type="component" value="Unassembled WGS sequence"/>
</dbReference>
<name>A0A2T5J3B8_9GAMM</name>
<keyword evidence="7" id="KW-1185">Reference proteome</keyword>
<dbReference type="HAMAP" id="MF_00279">
    <property type="entry name" value="PdxJ"/>
    <property type="match status" value="1"/>
</dbReference>
<dbReference type="SUPFAM" id="SSF63892">
    <property type="entry name" value="Pyridoxine 5'-phosphate synthase"/>
    <property type="match status" value="1"/>
</dbReference>
<dbReference type="PANTHER" id="PTHR30456">
    <property type="entry name" value="PYRIDOXINE 5'-PHOSPHATE SYNTHASE"/>
    <property type="match status" value="1"/>
</dbReference>
<dbReference type="InterPro" id="IPR004569">
    <property type="entry name" value="PyrdxlP_synth_PdxJ"/>
</dbReference>
<dbReference type="PANTHER" id="PTHR30456:SF0">
    <property type="entry name" value="PYRIDOXINE 5'-PHOSPHATE SYNTHASE"/>
    <property type="match status" value="1"/>
</dbReference>
<comment type="caution">
    <text evidence="4">Lacks conserved residue(s) required for the propagation of feature annotation.</text>
</comment>
<dbReference type="EC" id="2.6.99.2" evidence="4 5"/>
<feature type="active site" description="Proton acceptor" evidence="4">
    <location>
        <position position="73"/>
    </location>
</feature>
<dbReference type="GO" id="GO:0033856">
    <property type="term" value="F:pyridoxine 5'-phosphate synthase activity"/>
    <property type="evidence" value="ECO:0007669"/>
    <property type="project" value="UniProtKB-UniRule"/>
</dbReference>
<feature type="binding site" evidence="4">
    <location>
        <position position="45"/>
    </location>
    <ligand>
        <name>1-deoxy-D-xylulose 5-phosphate</name>
        <dbReference type="ChEBI" id="CHEBI:57792"/>
    </ligand>
</feature>
<feature type="binding site" evidence="4">
    <location>
        <position position="103"/>
    </location>
    <ligand>
        <name>1-deoxy-D-xylulose 5-phosphate</name>
        <dbReference type="ChEBI" id="CHEBI:57792"/>
    </ligand>
</feature>
<protein>
    <recommendedName>
        <fullName evidence="4 5">Pyridoxine 5'-phosphate synthase</fullName>
        <shortName evidence="4">PNP synthase</shortName>
        <ecNumber evidence="4 5">2.6.99.2</ecNumber>
    </recommendedName>
</protein>
<keyword evidence="1 4" id="KW-0963">Cytoplasm</keyword>
<dbReference type="OrthoDB" id="9806590at2"/>
<dbReference type="CDD" id="cd00003">
    <property type="entry name" value="PNPsynthase"/>
    <property type="match status" value="1"/>
</dbReference>
<dbReference type="InterPro" id="IPR013785">
    <property type="entry name" value="Aldolase_TIM"/>
</dbReference>
<sequence length="242" mass="27138">MTALSVNINKIALIRNSRGRNYPDVNYFAERFLQLGASGITLHPRPDQRHARYQDVVELKALCDRYQQPLNVEGYPTPDFLAVVKQNRPAQCTLVPDDPQQVTSDHGWDLRQHAEFLQQICQELTPLGIEVSLFVDYDNADIALAKEIGAARVELYTEPYAEAFGTADEEAVWQQFARAAQLAQQAGLGVNAGHDLNLQNLPRFVQIPNILEVSIGHALIVECLEQGIEATMQAYRQILQSK</sequence>
<gene>
    <name evidence="4" type="primary">pdxJ</name>
    <name evidence="6" type="ORF">C8N29_101172</name>
</gene>
<evidence type="ECO:0000256" key="1">
    <source>
        <dbReference type="ARBA" id="ARBA00022490"/>
    </source>
</evidence>
<dbReference type="NCBIfam" id="NF003626">
    <property type="entry name" value="PRK05265.1-4"/>
    <property type="match status" value="1"/>
</dbReference>
<organism evidence="6 7">
    <name type="scientific">Agitococcus lubricus</name>
    <dbReference type="NCBI Taxonomy" id="1077255"/>
    <lineage>
        <taxon>Bacteria</taxon>
        <taxon>Pseudomonadati</taxon>
        <taxon>Pseudomonadota</taxon>
        <taxon>Gammaproteobacteria</taxon>
        <taxon>Moraxellales</taxon>
        <taxon>Moraxellaceae</taxon>
        <taxon>Agitococcus</taxon>
    </lineage>
</organism>
<evidence type="ECO:0000313" key="6">
    <source>
        <dbReference type="EMBL" id="PTQ91100.1"/>
    </source>
</evidence>
<dbReference type="RefSeq" id="WP_107864127.1">
    <property type="nucleotide sequence ID" value="NZ_QAON01000001.1"/>
</dbReference>
<feature type="binding site" evidence="4">
    <location>
        <position position="195"/>
    </location>
    <ligand>
        <name>3-amino-2-oxopropyl phosphate</name>
        <dbReference type="ChEBI" id="CHEBI:57279"/>
    </ligand>
</feature>
<comment type="pathway">
    <text evidence="4">Cofactor biosynthesis; pyridoxine 5'-phosphate biosynthesis; pyridoxine 5'-phosphate from D-erythrose 4-phosphate: step 5/5.</text>
</comment>
<feature type="binding site" evidence="4">
    <location>
        <position position="7"/>
    </location>
    <ligand>
        <name>3-amino-2-oxopropyl phosphate</name>
        <dbReference type="ChEBI" id="CHEBI:57279"/>
    </ligand>
</feature>
<comment type="caution">
    <text evidence="6">The sequence shown here is derived from an EMBL/GenBank/DDBJ whole genome shotgun (WGS) entry which is preliminary data.</text>
</comment>
<proteinExistence type="inferred from homology"/>
<dbReference type="EMBL" id="QAON01000001">
    <property type="protein sequence ID" value="PTQ91100.1"/>
    <property type="molecule type" value="Genomic_DNA"/>
</dbReference>
<feature type="site" description="Transition state stabilizer" evidence="4">
    <location>
        <position position="154"/>
    </location>
</feature>
<evidence type="ECO:0000313" key="7">
    <source>
        <dbReference type="Proteomes" id="UP000244223"/>
    </source>
</evidence>
<keyword evidence="3 4" id="KW-0664">Pyridoxine biosynthesis</keyword>
<comment type="subunit">
    <text evidence="4">Homooctamer; tetramer of dimers.</text>
</comment>
<dbReference type="AlphaFoldDB" id="A0A2T5J3B8"/>
<dbReference type="NCBIfam" id="NF003625">
    <property type="entry name" value="PRK05265.1-3"/>
    <property type="match status" value="1"/>
</dbReference>
<comment type="catalytic activity">
    <reaction evidence="4">
        <text>3-amino-2-oxopropyl phosphate + 1-deoxy-D-xylulose 5-phosphate = pyridoxine 5'-phosphate + phosphate + 2 H2O + H(+)</text>
        <dbReference type="Rhea" id="RHEA:15265"/>
        <dbReference type="ChEBI" id="CHEBI:15377"/>
        <dbReference type="ChEBI" id="CHEBI:15378"/>
        <dbReference type="ChEBI" id="CHEBI:43474"/>
        <dbReference type="ChEBI" id="CHEBI:57279"/>
        <dbReference type="ChEBI" id="CHEBI:57792"/>
        <dbReference type="ChEBI" id="CHEBI:58589"/>
        <dbReference type="EC" id="2.6.99.2"/>
    </reaction>
</comment>